<reference evidence="14" key="1">
    <citation type="submission" date="2025-08" db="UniProtKB">
        <authorList>
            <consortium name="Ensembl"/>
        </authorList>
    </citation>
    <scope>IDENTIFICATION</scope>
</reference>
<dbReference type="SUPFAM" id="SSF48726">
    <property type="entry name" value="Immunoglobulin"/>
    <property type="match status" value="1"/>
</dbReference>
<keyword evidence="3 12" id="KW-0812">Transmembrane</keyword>
<dbReference type="GO" id="GO:0009897">
    <property type="term" value="C:external side of plasma membrane"/>
    <property type="evidence" value="ECO:0007669"/>
    <property type="project" value="TreeGrafter"/>
</dbReference>
<dbReference type="GO" id="GO:0071222">
    <property type="term" value="P:cellular response to lipopolysaccharide"/>
    <property type="evidence" value="ECO:0007669"/>
    <property type="project" value="TreeGrafter"/>
</dbReference>
<evidence type="ECO:0000256" key="4">
    <source>
        <dbReference type="ARBA" id="ARBA00022729"/>
    </source>
</evidence>
<dbReference type="OMA" id="RCWRISH"/>
<dbReference type="GO" id="GO:0042130">
    <property type="term" value="P:negative regulation of T cell proliferation"/>
    <property type="evidence" value="ECO:0007669"/>
    <property type="project" value="TreeGrafter"/>
</dbReference>
<comment type="subcellular location">
    <subcellularLocation>
        <location evidence="1">Cell membrane</location>
        <topology evidence="1">Single-pass type I membrane protein</topology>
    </subcellularLocation>
</comment>
<evidence type="ECO:0000256" key="2">
    <source>
        <dbReference type="ARBA" id="ARBA00022475"/>
    </source>
</evidence>
<feature type="region of interest" description="Disordered" evidence="11">
    <location>
        <begin position="54"/>
        <end position="74"/>
    </location>
</feature>
<feature type="transmembrane region" description="Helical" evidence="12">
    <location>
        <begin position="123"/>
        <end position="143"/>
    </location>
</feature>
<keyword evidence="8" id="KW-0675">Receptor</keyword>
<keyword evidence="7" id="KW-1015">Disulfide bond</keyword>
<evidence type="ECO:0000256" key="6">
    <source>
        <dbReference type="ARBA" id="ARBA00023136"/>
    </source>
</evidence>
<evidence type="ECO:0000313" key="15">
    <source>
        <dbReference type="Proteomes" id="UP000264840"/>
    </source>
</evidence>
<dbReference type="InterPro" id="IPR007110">
    <property type="entry name" value="Ig-like_dom"/>
</dbReference>
<keyword evidence="2" id="KW-1003">Cell membrane</keyword>
<evidence type="ECO:0000256" key="10">
    <source>
        <dbReference type="ARBA" id="ARBA00023319"/>
    </source>
</evidence>
<dbReference type="InterPro" id="IPR013783">
    <property type="entry name" value="Ig-like_fold"/>
</dbReference>
<name>A0A3Q2V2I4_HAPBU</name>
<keyword evidence="6 12" id="KW-0472">Membrane</keyword>
<dbReference type="Gene3D" id="2.60.40.10">
    <property type="entry name" value="Immunoglobulins"/>
    <property type="match status" value="1"/>
</dbReference>
<dbReference type="GO" id="GO:0007166">
    <property type="term" value="P:cell surface receptor signaling pathway"/>
    <property type="evidence" value="ECO:0007669"/>
    <property type="project" value="TreeGrafter"/>
</dbReference>
<evidence type="ECO:0000259" key="13">
    <source>
        <dbReference type="PROSITE" id="PS50835"/>
    </source>
</evidence>
<dbReference type="GO" id="GO:0031295">
    <property type="term" value="P:T cell costimulation"/>
    <property type="evidence" value="ECO:0007669"/>
    <property type="project" value="TreeGrafter"/>
</dbReference>
<dbReference type="PANTHER" id="PTHR25466">
    <property type="entry name" value="T-LYMPHOCYTE ACTIVATION ANTIGEN"/>
    <property type="match status" value="1"/>
</dbReference>
<dbReference type="Ensembl" id="ENSHBUT00000008469.1">
    <property type="protein sequence ID" value="ENSHBUP00000004575.1"/>
    <property type="gene ID" value="ENSHBUG00000005920.1"/>
</dbReference>
<feature type="domain" description="Ig-like" evidence="13">
    <location>
        <begin position="19"/>
        <end position="117"/>
    </location>
</feature>
<dbReference type="Proteomes" id="UP000264840">
    <property type="component" value="Unplaced"/>
</dbReference>
<keyword evidence="15" id="KW-1185">Reference proteome</keyword>
<dbReference type="GeneTree" id="ENSGT01030000234764"/>
<keyword evidence="10" id="KW-0393">Immunoglobulin domain</keyword>
<keyword evidence="5 12" id="KW-1133">Transmembrane helix</keyword>
<feature type="compositionally biased region" description="Polar residues" evidence="11">
    <location>
        <begin position="62"/>
        <end position="73"/>
    </location>
</feature>
<reference evidence="14" key="2">
    <citation type="submission" date="2025-09" db="UniProtKB">
        <authorList>
            <consortium name="Ensembl"/>
        </authorList>
    </citation>
    <scope>IDENTIFICATION</scope>
</reference>
<dbReference type="InterPro" id="IPR013106">
    <property type="entry name" value="Ig_V-set"/>
</dbReference>
<accession>A0A3Q2V2I4</accession>
<evidence type="ECO:0000256" key="7">
    <source>
        <dbReference type="ARBA" id="ARBA00023157"/>
    </source>
</evidence>
<dbReference type="SMART" id="SM00406">
    <property type="entry name" value="IGv"/>
    <property type="match status" value="1"/>
</dbReference>
<keyword evidence="4" id="KW-0732">Signal</keyword>
<evidence type="ECO:0000313" key="14">
    <source>
        <dbReference type="Ensembl" id="ENSHBUP00000004575.1"/>
    </source>
</evidence>
<evidence type="ECO:0000256" key="1">
    <source>
        <dbReference type="ARBA" id="ARBA00004251"/>
    </source>
</evidence>
<dbReference type="InterPro" id="IPR051713">
    <property type="entry name" value="T-cell_Activation_Regulation"/>
</dbReference>
<dbReference type="AlphaFoldDB" id="A0A3Q2V2I4"/>
<keyword evidence="9" id="KW-0325">Glycoprotein</keyword>
<protein>
    <recommendedName>
        <fullName evidence="13">Ig-like domain-containing protein</fullName>
    </recommendedName>
</protein>
<evidence type="ECO:0000256" key="11">
    <source>
        <dbReference type="SAM" id="MobiDB-lite"/>
    </source>
</evidence>
<dbReference type="GO" id="GO:0006955">
    <property type="term" value="P:immune response"/>
    <property type="evidence" value="ECO:0007669"/>
    <property type="project" value="TreeGrafter"/>
</dbReference>
<organism evidence="14 15">
    <name type="scientific">Haplochromis burtoni</name>
    <name type="common">Burton's mouthbrooder</name>
    <name type="synonym">Chromis burtoni</name>
    <dbReference type="NCBI Taxonomy" id="8153"/>
    <lineage>
        <taxon>Eukaryota</taxon>
        <taxon>Metazoa</taxon>
        <taxon>Chordata</taxon>
        <taxon>Craniata</taxon>
        <taxon>Vertebrata</taxon>
        <taxon>Euteleostomi</taxon>
        <taxon>Actinopterygii</taxon>
        <taxon>Neopterygii</taxon>
        <taxon>Teleostei</taxon>
        <taxon>Neoteleostei</taxon>
        <taxon>Acanthomorphata</taxon>
        <taxon>Ovalentaria</taxon>
        <taxon>Cichlomorphae</taxon>
        <taxon>Cichliformes</taxon>
        <taxon>Cichlidae</taxon>
        <taxon>African cichlids</taxon>
        <taxon>Pseudocrenilabrinae</taxon>
        <taxon>Haplochromini</taxon>
        <taxon>Haplochromis</taxon>
    </lineage>
</organism>
<dbReference type="GO" id="GO:0042102">
    <property type="term" value="P:positive regulation of T cell proliferation"/>
    <property type="evidence" value="ECO:0007669"/>
    <property type="project" value="TreeGrafter"/>
</dbReference>
<evidence type="ECO:0000256" key="12">
    <source>
        <dbReference type="SAM" id="Phobius"/>
    </source>
</evidence>
<evidence type="ECO:0000256" key="9">
    <source>
        <dbReference type="ARBA" id="ARBA00023180"/>
    </source>
</evidence>
<evidence type="ECO:0000256" key="5">
    <source>
        <dbReference type="ARBA" id="ARBA00022989"/>
    </source>
</evidence>
<evidence type="ECO:0000256" key="8">
    <source>
        <dbReference type="ARBA" id="ARBA00023170"/>
    </source>
</evidence>
<dbReference type="InterPro" id="IPR036179">
    <property type="entry name" value="Ig-like_dom_sf"/>
</dbReference>
<sequence>CRCWRISHHVLAVMVEVYEGAKSVLLPCQYTGFVVEDPTMIWTRTDLNPKSVHLRQEETDDLSGQNQRYSGRTSMRPDALDTGDFSLTLRNPRLTDSGYICTIYRDKDILRQKVVLQVKGSTVMLIFMSGWLPLYLIAVFSCFC</sequence>
<proteinExistence type="predicted"/>
<evidence type="ECO:0000256" key="3">
    <source>
        <dbReference type="ARBA" id="ARBA00022692"/>
    </source>
</evidence>
<dbReference type="PROSITE" id="PS50835">
    <property type="entry name" value="IG_LIKE"/>
    <property type="match status" value="1"/>
</dbReference>
<dbReference type="PANTHER" id="PTHR25466:SF14">
    <property type="entry name" value="BUTYROPHILIN SUBFAMILY 2 MEMBER A2-LIKE-RELATED"/>
    <property type="match status" value="1"/>
</dbReference>
<dbReference type="Pfam" id="PF07686">
    <property type="entry name" value="V-set"/>
    <property type="match status" value="1"/>
</dbReference>